<protein>
    <submittedName>
        <fullName evidence="1">Uncharacterized protein</fullName>
    </submittedName>
</protein>
<organism evidence="1 2">
    <name type="scientific">Toxocara canis</name>
    <name type="common">Canine roundworm</name>
    <dbReference type="NCBI Taxonomy" id="6265"/>
    <lineage>
        <taxon>Eukaryota</taxon>
        <taxon>Metazoa</taxon>
        <taxon>Ecdysozoa</taxon>
        <taxon>Nematoda</taxon>
        <taxon>Chromadorea</taxon>
        <taxon>Rhabditida</taxon>
        <taxon>Spirurina</taxon>
        <taxon>Ascaridomorpha</taxon>
        <taxon>Ascaridoidea</taxon>
        <taxon>Toxocaridae</taxon>
        <taxon>Toxocara</taxon>
    </lineage>
</organism>
<dbReference type="EMBL" id="JPKZ01020809">
    <property type="protein sequence ID" value="KHN71752.1"/>
    <property type="molecule type" value="Genomic_DNA"/>
</dbReference>
<proteinExistence type="predicted"/>
<evidence type="ECO:0000313" key="1">
    <source>
        <dbReference type="EMBL" id="KHN71752.1"/>
    </source>
</evidence>
<gene>
    <name evidence="1" type="ORF">Tcan_00837</name>
</gene>
<name>A0A0B2URL9_TOXCA</name>
<reference evidence="1 2" key="1">
    <citation type="submission" date="2014-11" db="EMBL/GenBank/DDBJ databases">
        <title>Genetic blueprint of the zoonotic pathogen Toxocara canis.</title>
        <authorList>
            <person name="Zhu X.-Q."/>
            <person name="Korhonen P.K."/>
            <person name="Cai H."/>
            <person name="Young N.D."/>
            <person name="Nejsum P."/>
            <person name="von Samson-Himmelstjerna G."/>
            <person name="Boag P.R."/>
            <person name="Tan P."/>
            <person name="Li Q."/>
            <person name="Min J."/>
            <person name="Yang Y."/>
            <person name="Wang X."/>
            <person name="Fang X."/>
            <person name="Hall R.S."/>
            <person name="Hofmann A."/>
            <person name="Sternberg P.W."/>
            <person name="Jex A.R."/>
            <person name="Gasser R.B."/>
        </authorList>
    </citation>
    <scope>NUCLEOTIDE SEQUENCE [LARGE SCALE GENOMIC DNA]</scope>
    <source>
        <strain evidence="1">PN_DK_2014</strain>
    </source>
</reference>
<accession>A0A0B2URL9</accession>
<sequence>MWQTKINWPFHLAFLYSKQGNLKLGIWTSTIHPESAFGKRHHCLKRRAPARRKGNEHTTQRTPATFFAAHIPFCPTFLAASMHYKRQPYTQTIKNKQAAHTK</sequence>
<feature type="non-terminal residue" evidence="1">
    <location>
        <position position="102"/>
    </location>
</feature>
<evidence type="ECO:0000313" key="2">
    <source>
        <dbReference type="Proteomes" id="UP000031036"/>
    </source>
</evidence>
<keyword evidence="2" id="KW-1185">Reference proteome</keyword>
<dbReference type="Proteomes" id="UP000031036">
    <property type="component" value="Unassembled WGS sequence"/>
</dbReference>
<dbReference type="AlphaFoldDB" id="A0A0B2URL9"/>
<comment type="caution">
    <text evidence="1">The sequence shown here is derived from an EMBL/GenBank/DDBJ whole genome shotgun (WGS) entry which is preliminary data.</text>
</comment>